<organism evidence="17 18">
    <name type="scientific">Candidatus Methylacidithermus pantelleriae</name>
    <dbReference type="NCBI Taxonomy" id="2744239"/>
    <lineage>
        <taxon>Bacteria</taxon>
        <taxon>Pseudomonadati</taxon>
        <taxon>Verrucomicrobiota</taxon>
        <taxon>Methylacidiphilae</taxon>
        <taxon>Methylacidiphilales</taxon>
        <taxon>Methylacidiphilaceae</taxon>
        <taxon>Candidatus Methylacidithermus</taxon>
    </lineage>
</organism>
<keyword evidence="9 13" id="KW-0547">Nucleotide-binding</keyword>
<evidence type="ECO:0000256" key="15">
    <source>
        <dbReference type="PIRSR" id="PIRSR000724-2"/>
    </source>
</evidence>
<dbReference type="Proteomes" id="UP000663859">
    <property type="component" value="Unassembled WGS sequence"/>
</dbReference>
<protein>
    <recommendedName>
        <fullName evidence="6 13">Phosphoglycerate kinase</fullName>
        <ecNumber evidence="5 13">2.7.2.3</ecNumber>
    </recommendedName>
</protein>
<comment type="subunit">
    <text evidence="4 13">Monomer.</text>
</comment>
<feature type="binding site" evidence="13">
    <location>
        <position position="302"/>
    </location>
    <ligand>
        <name>ATP</name>
        <dbReference type="ChEBI" id="CHEBI:30616"/>
    </ligand>
</feature>
<evidence type="ECO:0000256" key="13">
    <source>
        <dbReference type="HAMAP-Rule" id="MF_00145"/>
    </source>
</evidence>
<proteinExistence type="inferred from homology"/>
<dbReference type="Gene3D" id="3.40.50.1260">
    <property type="entry name" value="Phosphoglycerate kinase, N-terminal domain"/>
    <property type="match status" value="2"/>
</dbReference>
<feature type="binding site" evidence="13 14">
    <location>
        <begin position="63"/>
        <end position="66"/>
    </location>
    <ligand>
        <name>substrate</name>
    </ligand>
</feature>
<evidence type="ECO:0000256" key="6">
    <source>
        <dbReference type="ARBA" id="ARBA00016471"/>
    </source>
</evidence>
<dbReference type="GO" id="GO:0006096">
    <property type="term" value="P:glycolytic process"/>
    <property type="evidence" value="ECO:0007669"/>
    <property type="project" value="UniProtKB-UniRule"/>
</dbReference>
<evidence type="ECO:0000256" key="10">
    <source>
        <dbReference type="ARBA" id="ARBA00022777"/>
    </source>
</evidence>
<dbReference type="InterPro" id="IPR036043">
    <property type="entry name" value="Phosphoglycerate_kinase_sf"/>
</dbReference>
<name>A0A8J2BN44_9BACT</name>
<accession>A0A8J2BN44</accession>
<feature type="binding site" evidence="13">
    <location>
        <position position="40"/>
    </location>
    <ligand>
        <name>substrate</name>
    </ligand>
</feature>
<dbReference type="EC" id="2.7.2.3" evidence="5 13"/>
<dbReference type="SUPFAM" id="SSF53748">
    <property type="entry name" value="Phosphoglycerate kinase"/>
    <property type="match status" value="1"/>
</dbReference>
<dbReference type="GO" id="GO:0005524">
    <property type="term" value="F:ATP binding"/>
    <property type="evidence" value="ECO:0007669"/>
    <property type="project" value="UniProtKB-KW"/>
</dbReference>
<dbReference type="GO" id="GO:0005829">
    <property type="term" value="C:cytosol"/>
    <property type="evidence" value="ECO:0007669"/>
    <property type="project" value="TreeGrafter"/>
</dbReference>
<dbReference type="PANTHER" id="PTHR11406:SF23">
    <property type="entry name" value="PHOSPHOGLYCERATE KINASE 1, CHLOROPLASTIC-RELATED"/>
    <property type="match status" value="1"/>
</dbReference>
<evidence type="ECO:0000256" key="1">
    <source>
        <dbReference type="ARBA" id="ARBA00000642"/>
    </source>
</evidence>
<comment type="subcellular location">
    <subcellularLocation>
        <location evidence="13">Cytoplasm</location>
    </subcellularLocation>
</comment>
<dbReference type="HAMAP" id="MF_00145">
    <property type="entry name" value="Phosphoglyc_kinase"/>
    <property type="match status" value="1"/>
</dbReference>
<evidence type="ECO:0000313" key="18">
    <source>
        <dbReference type="Proteomes" id="UP000663859"/>
    </source>
</evidence>
<dbReference type="EMBL" id="CAJNOB010000004">
    <property type="protein sequence ID" value="CAF0692524.1"/>
    <property type="molecule type" value="Genomic_DNA"/>
</dbReference>
<evidence type="ECO:0000256" key="16">
    <source>
        <dbReference type="RuleBase" id="RU000532"/>
    </source>
</evidence>
<dbReference type="Pfam" id="PF00162">
    <property type="entry name" value="PGK"/>
    <property type="match status" value="1"/>
</dbReference>
<feature type="binding site" evidence="13 15">
    <location>
        <position position="333"/>
    </location>
    <ligand>
        <name>ATP</name>
        <dbReference type="ChEBI" id="CHEBI:30616"/>
    </ligand>
</feature>
<dbReference type="InterPro" id="IPR015911">
    <property type="entry name" value="Phosphoglycerate_kinase_CS"/>
</dbReference>
<sequence>MSKVSVRDLPVEGRRVLVRVDYNVPLLERDGEILVADDTRIRQTIPTLEYLISRGAKIILASHLGRPKGKRKPSESLRPIAARLAQLLGKEIQFVEDCVGPQAERAAHSLAPGQILLLENTRFHPGEEANDPEFSRALARLADVYVNDAFAAAHRAHASTEGVAHWIAERGIGLLMEKELRFLGEELSNPARPFLVLLGGAKVSDKIGVVKRLLEKADVLAVGGAMAYTFLVAQGQEVGSSRVELDQVEIASDCLRKARERSVEFLLPQDHYIVETVDFSKRETSPGRYTLPGEPIPQGWKGVDIGPATVEAFRKVIGVARTVFWNGPMGIFEISSCAKGTLAIAQALAQANHAVTIVGGGDSVAALQEAGVADRITFVSTGGGASLEFLEGKQLPGLVCIPDRPS</sequence>
<evidence type="ECO:0000256" key="14">
    <source>
        <dbReference type="PIRSR" id="PIRSR000724-1"/>
    </source>
</evidence>
<dbReference type="GO" id="GO:0006094">
    <property type="term" value="P:gluconeogenesis"/>
    <property type="evidence" value="ECO:0007669"/>
    <property type="project" value="TreeGrafter"/>
</dbReference>
<dbReference type="PRINTS" id="PR00477">
    <property type="entry name" value="PHGLYCKINASE"/>
</dbReference>
<comment type="catalytic activity">
    <reaction evidence="1 13 16">
        <text>(2R)-3-phosphoglycerate + ATP = (2R)-3-phospho-glyceroyl phosphate + ADP</text>
        <dbReference type="Rhea" id="RHEA:14801"/>
        <dbReference type="ChEBI" id="CHEBI:30616"/>
        <dbReference type="ChEBI" id="CHEBI:57604"/>
        <dbReference type="ChEBI" id="CHEBI:58272"/>
        <dbReference type="ChEBI" id="CHEBI:456216"/>
        <dbReference type="EC" id="2.7.2.3"/>
    </reaction>
</comment>
<feature type="binding site" evidence="14">
    <location>
        <position position="122"/>
    </location>
    <ligand>
        <name>(2R)-3-phosphoglycerate</name>
        <dbReference type="ChEBI" id="CHEBI:58272"/>
    </ligand>
</feature>
<dbReference type="UniPathway" id="UPA00109">
    <property type="reaction ID" value="UER00185"/>
</dbReference>
<keyword evidence="11 13" id="KW-0067">ATP-binding</keyword>
<evidence type="ECO:0000256" key="12">
    <source>
        <dbReference type="ARBA" id="ARBA00023152"/>
    </source>
</evidence>
<dbReference type="PROSITE" id="PS00111">
    <property type="entry name" value="PGLYCERATE_KINASE"/>
    <property type="match status" value="1"/>
</dbReference>
<evidence type="ECO:0000256" key="3">
    <source>
        <dbReference type="ARBA" id="ARBA00008982"/>
    </source>
</evidence>
<evidence type="ECO:0000313" key="17">
    <source>
        <dbReference type="EMBL" id="CAF0692524.1"/>
    </source>
</evidence>
<keyword evidence="7 13" id="KW-0963">Cytoplasm</keyword>
<dbReference type="GO" id="GO:0004618">
    <property type="term" value="F:phosphoglycerate kinase activity"/>
    <property type="evidence" value="ECO:0007669"/>
    <property type="project" value="UniProtKB-UniRule"/>
</dbReference>
<keyword evidence="8 13" id="KW-0808">Transferase</keyword>
<feature type="binding site" evidence="13">
    <location>
        <position position="122"/>
    </location>
    <ligand>
        <name>substrate</name>
    </ligand>
</feature>
<keyword evidence="18" id="KW-1185">Reference proteome</keyword>
<comment type="caution">
    <text evidence="17">The sequence shown here is derived from an EMBL/GenBank/DDBJ whole genome shotgun (WGS) entry which is preliminary data.</text>
</comment>
<dbReference type="AlphaFoldDB" id="A0A8J2BN44"/>
<dbReference type="PIRSF" id="PIRSF000724">
    <property type="entry name" value="Pgk"/>
    <property type="match status" value="1"/>
</dbReference>
<gene>
    <name evidence="13 17" type="primary">pgk</name>
    <name evidence="17" type="ORF">MPNT_120046</name>
</gene>
<evidence type="ECO:0000256" key="5">
    <source>
        <dbReference type="ARBA" id="ARBA00013061"/>
    </source>
</evidence>
<feature type="binding site" evidence="13 15">
    <location>
        <position position="206"/>
    </location>
    <ligand>
        <name>ATP</name>
        <dbReference type="ChEBI" id="CHEBI:30616"/>
    </ligand>
</feature>
<dbReference type="RefSeq" id="WP_174582814.1">
    <property type="nucleotide sequence ID" value="NZ_CAJNOB010000004.1"/>
</dbReference>
<evidence type="ECO:0000256" key="9">
    <source>
        <dbReference type="ARBA" id="ARBA00022741"/>
    </source>
</evidence>
<evidence type="ECO:0000256" key="11">
    <source>
        <dbReference type="ARBA" id="ARBA00022840"/>
    </source>
</evidence>
<dbReference type="FunFam" id="3.40.50.1260:FF:000031">
    <property type="entry name" value="Phosphoglycerate kinase 1"/>
    <property type="match status" value="1"/>
</dbReference>
<evidence type="ECO:0000256" key="7">
    <source>
        <dbReference type="ARBA" id="ARBA00022490"/>
    </source>
</evidence>
<feature type="binding site" evidence="14">
    <location>
        <position position="40"/>
    </location>
    <ligand>
        <name>(2R)-3-phosphoglycerate</name>
        <dbReference type="ChEBI" id="CHEBI:58272"/>
    </ligand>
</feature>
<dbReference type="PANTHER" id="PTHR11406">
    <property type="entry name" value="PHOSPHOGLYCERATE KINASE"/>
    <property type="match status" value="1"/>
</dbReference>
<feature type="binding site" evidence="14">
    <location>
        <position position="155"/>
    </location>
    <ligand>
        <name>(2R)-3-phosphoglycerate</name>
        <dbReference type="ChEBI" id="CHEBI:58272"/>
    </ligand>
</feature>
<keyword evidence="10 13" id="KW-0418">Kinase</keyword>
<dbReference type="InterPro" id="IPR001576">
    <property type="entry name" value="Phosphoglycerate_kinase"/>
</dbReference>
<feature type="binding site" evidence="13">
    <location>
        <position position="155"/>
    </location>
    <ligand>
        <name>substrate</name>
    </ligand>
</feature>
<reference evidence="17" key="1">
    <citation type="submission" date="2021-02" db="EMBL/GenBank/DDBJ databases">
        <authorList>
            <person name="Cremers G."/>
            <person name="Picone N."/>
        </authorList>
    </citation>
    <scope>NUCLEOTIDE SEQUENCE</scope>
    <source>
        <strain evidence="17">PQ17</strain>
    </source>
</reference>
<dbReference type="InterPro" id="IPR015824">
    <property type="entry name" value="Phosphoglycerate_kinase_N"/>
</dbReference>
<dbReference type="FunFam" id="3.40.50.1260:FF:000006">
    <property type="entry name" value="Phosphoglycerate kinase"/>
    <property type="match status" value="1"/>
</dbReference>
<evidence type="ECO:0000256" key="4">
    <source>
        <dbReference type="ARBA" id="ARBA00011245"/>
    </source>
</evidence>
<feature type="binding site" evidence="13 15">
    <location>
        <begin position="360"/>
        <end position="363"/>
    </location>
    <ligand>
        <name>ATP</name>
        <dbReference type="ChEBI" id="CHEBI:30616"/>
    </ligand>
</feature>
<keyword evidence="12 13" id="KW-0324">Glycolysis</keyword>
<evidence type="ECO:0000256" key="2">
    <source>
        <dbReference type="ARBA" id="ARBA00004838"/>
    </source>
</evidence>
<feature type="binding site" evidence="13 14">
    <location>
        <begin position="21"/>
        <end position="23"/>
    </location>
    <ligand>
        <name>substrate</name>
    </ligand>
</feature>
<dbReference type="GO" id="GO:0043531">
    <property type="term" value="F:ADP binding"/>
    <property type="evidence" value="ECO:0007669"/>
    <property type="project" value="TreeGrafter"/>
</dbReference>
<comment type="similarity">
    <text evidence="3 13 16">Belongs to the phosphoglycerate kinase family.</text>
</comment>
<comment type="pathway">
    <text evidence="2 13">Carbohydrate degradation; glycolysis; pyruvate from D-glyceraldehyde 3-phosphate: step 2/5.</text>
</comment>
<evidence type="ECO:0000256" key="8">
    <source>
        <dbReference type="ARBA" id="ARBA00022679"/>
    </source>
</evidence>